<keyword evidence="3 5" id="KW-1133">Transmembrane helix</keyword>
<reference evidence="6 7" key="2">
    <citation type="submission" date="2020-06" db="EMBL/GenBank/DDBJ databases">
        <title>Antribacter stalactiti gen. nov., sp. nov., a new member of the family Nacardiaceae isolated from a cave.</title>
        <authorList>
            <person name="Kim I.S."/>
        </authorList>
    </citation>
    <scope>NUCLEOTIDE SEQUENCE [LARGE SCALE GENOMIC DNA]</scope>
    <source>
        <strain evidence="6 7">YC2-7</strain>
    </source>
</reference>
<feature type="transmembrane region" description="Helical" evidence="5">
    <location>
        <begin position="132"/>
        <end position="151"/>
    </location>
</feature>
<dbReference type="EMBL" id="VCQU01000001">
    <property type="protein sequence ID" value="NMN93426.1"/>
    <property type="molecule type" value="Genomic_DNA"/>
</dbReference>
<dbReference type="GO" id="GO:0016020">
    <property type="term" value="C:membrane"/>
    <property type="evidence" value="ECO:0007669"/>
    <property type="project" value="InterPro"/>
</dbReference>
<comment type="caution">
    <text evidence="6">The sequence shown here is derived from an EMBL/GenBank/DDBJ whole genome shotgun (WGS) entry which is preliminary data.</text>
</comment>
<gene>
    <name evidence="6" type="ORF">FGL95_00055</name>
</gene>
<evidence type="ECO:0008006" key="8">
    <source>
        <dbReference type="Google" id="ProtNLM"/>
    </source>
</evidence>
<organism evidence="6 7">
    <name type="scientific">Antrihabitans stalactiti</name>
    <dbReference type="NCBI Taxonomy" id="2584121"/>
    <lineage>
        <taxon>Bacteria</taxon>
        <taxon>Bacillati</taxon>
        <taxon>Actinomycetota</taxon>
        <taxon>Actinomycetes</taxon>
        <taxon>Mycobacteriales</taxon>
        <taxon>Nocardiaceae</taxon>
        <taxon>Antrihabitans</taxon>
    </lineage>
</organism>
<evidence type="ECO:0000256" key="2">
    <source>
        <dbReference type="ARBA" id="ARBA00022692"/>
    </source>
</evidence>
<feature type="transmembrane region" description="Helical" evidence="5">
    <location>
        <begin position="7"/>
        <end position="26"/>
    </location>
</feature>
<dbReference type="InterPro" id="IPR006838">
    <property type="entry name" value="ADTRP_AIG1"/>
</dbReference>
<proteinExistence type="predicted"/>
<protein>
    <recommendedName>
        <fullName evidence="8">FAR-17a/AIG1-like protein</fullName>
    </recommendedName>
</protein>
<evidence type="ECO:0000256" key="5">
    <source>
        <dbReference type="SAM" id="Phobius"/>
    </source>
</evidence>
<dbReference type="RefSeq" id="WP_169584146.1">
    <property type="nucleotide sequence ID" value="NZ_VCQU01000001.1"/>
</dbReference>
<feature type="transmembrane region" description="Helical" evidence="5">
    <location>
        <begin position="38"/>
        <end position="60"/>
    </location>
</feature>
<comment type="subcellular location">
    <subcellularLocation>
        <location evidence="1">Endomembrane system</location>
        <topology evidence="1">Multi-pass membrane protein</topology>
    </subcellularLocation>
</comment>
<dbReference type="GO" id="GO:0012505">
    <property type="term" value="C:endomembrane system"/>
    <property type="evidence" value="ECO:0007669"/>
    <property type="project" value="UniProtKB-SubCell"/>
</dbReference>
<evidence type="ECO:0000313" key="6">
    <source>
        <dbReference type="EMBL" id="NMN93426.1"/>
    </source>
</evidence>
<name>A0A848K757_9NOCA</name>
<reference evidence="6 7" key="1">
    <citation type="submission" date="2019-05" db="EMBL/GenBank/DDBJ databases">
        <authorList>
            <person name="Lee S.D."/>
        </authorList>
    </citation>
    <scope>NUCLEOTIDE SEQUENCE [LARGE SCALE GENOMIC DNA]</scope>
    <source>
        <strain evidence="6 7">YC2-7</strain>
    </source>
</reference>
<feature type="transmembrane region" description="Helical" evidence="5">
    <location>
        <begin position="72"/>
        <end position="92"/>
    </location>
</feature>
<keyword evidence="4 5" id="KW-0472">Membrane</keyword>
<feature type="transmembrane region" description="Helical" evidence="5">
    <location>
        <begin position="171"/>
        <end position="196"/>
    </location>
</feature>
<dbReference type="NCBIfam" id="NF038065">
    <property type="entry name" value="Pr6Pr"/>
    <property type="match status" value="1"/>
</dbReference>
<keyword evidence="2 5" id="KW-0812">Transmembrane</keyword>
<dbReference type="InterPro" id="IPR049713">
    <property type="entry name" value="Pr6Pr-like"/>
</dbReference>
<accession>A0A848K757</accession>
<keyword evidence="7" id="KW-1185">Reference proteome</keyword>
<evidence type="ECO:0000313" key="7">
    <source>
        <dbReference type="Proteomes" id="UP000535543"/>
    </source>
</evidence>
<evidence type="ECO:0000256" key="3">
    <source>
        <dbReference type="ARBA" id="ARBA00022989"/>
    </source>
</evidence>
<dbReference type="Proteomes" id="UP000535543">
    <property type="component" value="Unassembled WGS sequence"/>
</dbReference>
<evidence type="ECO:0000256" key="4">
    <source>
        <dbReference type="ARBA" id="ARBA00023136"/>
    </source>
</evidence>
<feature type="transmembrane region" description="Helical" evidence="5">
    <location>
        <begin position="104"/>
        <end position="120"/>
    </location>
</feature>
<dbReference type="Pfam" id="PF04750">
    <property type="entry name" value="Far-17a_AIG1"/>
    <property type="match status" value="1"/>
</dbReference>
<evidence type="ECO:0000256" key="1">
    <source>
        <dbReference type="ARBA" id="ARBA00004127"/>
    </source>
</evidence>
<sequence length="201" mass="22540">MTIAVRLARIGFALLGAVALVWIPARNLDVDSFSIANYFSYFTILSNVLSVIVLLVGGLLDPQDPRWQNLRGAVTVYMVITCVVYAVLLADVDVTLNDKWINDTMHRLIPIVVLADWLISPPRTRIDDKQCLTWLAFPAVYAVYSLIRGPIVDWYPYPFIDPRQQGYLELAFSAVVLTVAMVLLALAVGAVGRLAARWRYR</sequence>
<dbReference type="AlphaFoldDB" id="A0A848K757"/>